<evidence type="ECO:0000259" key="2">
    <source>
        <dbReference type="PROSITE" id="PS50304"/>
    </source>
</evidence>
<feature type="region of interest" description="Disordered" evidence="1">
    <location>
        <begin position="927"/>
        <end position="970"/>
    </location>
</feature>
<dbReference type="Pfam" id="PF00567">
    <property type="entry name" value="TUDOR"/>
    <property type="match status" value="4"/>
</dbReference>
<evidence type="ECO:0000313" key="3">
    <source>
        <dbReference type="EMBL" id="KAK0152641.1"/>
    </source>
</evidence>
<dbReference type="CDD" id="cd20379">
    <property type="entry name" value="Tudor_dTUD-like"/>
    <property type="match status" value="1"/>
</dbReference>
<evidence type="ECO:0000256" key="1">
    <source>
        <dbReference type="SAM" id="MobiDB-lite"/>
    </source>
</evidence>
<proteinExistence type="predicted"/>
<feature type="domain" description="Tudor" evidence="2">
    <location>
        <begin position="1398"/>
        <end position="1455"/>
    </location>
</feature>
<feature type="compositionally biased region" description="Pro residues" evidence="1">
    <location>
        <begin position="1309"/>
        <end position="1325"/>
    </location>
</feature>
<feature type="region of interest" description="Disordered" evidence="1">
    <location>
        <begin position="1"/>
        <end position="133"/>
    </location>
</feature>
<evidence type="ECO:0000313" key="4">
    <source>
        <dbReference type="Proteomes" id="UP001174136"/>
    </source>
</evidence>
<reference evidence="3" key="1">
    <citation type="journal article" date="2023" name="Front. Mar. Sci.">
        <title>A new Merluccius polli reference genome to investigate the effects of global change in West African waters.</title>
        <authorList>
            <person name="Mateo J.L."/>
            <person name="Blanco-Fernandez C."/>
            <person name="Garcia-Vazquez E."/>
            <person name="Machado-Schiaffino G."/>
        </authorList>
    </citation>
    <scope>NUCLEOTIDE SEQUENCE</scope>
    <source>
        <strain evidence="3">C29</strain>
        <tissue evidence="3">Fin</tissue>
    </source>
</reference>
<feature type="region of interest" description="Disordered" evidence="1">
    <location>
        <begin position="1159"/>
        <end position="1205"/>
    </location>
</feature>
<protein>
    <submittedName>
        <fullName evidence="3">RING finger protein 17</fullName>
    </submittedName>
</protein>
<feature type="compositionally biased region" description="Low complexity" evidence="1">
    <location>
        <begin position="11"/>
        <end position="68"/>
    </location>
</feature>
<feature type="region of interest" description="Disordered" evidence="1">
    <location>
        <begin position="1309"/>
        <end position="1351"/>
    </location>
</feature>
<feature type="domain" description="Tudor" evidence="2">
    <location>
        <begin position="789"/>
        <end position="847"/>
    </location>
</feature>
<feature type="compositionally biased region" description="Polar residues" evidence="1">
    <location>
        <begin position="1"/>
        <end position="10"/>
    </location>
</feature>
<feature type="compositionally biased region" description="Basic and acidic residues" evidence="1">
    <location>
        <begin position="1159"/>
        <end position="1181"/>
    </location>
</feature>
<dbReference type="PANTHER" id="PTHR16442">
    <property type="entry name" value="RING FINGER PROTEIN 17"/>
    <property type="match status" value="1"/>
</dbReference>
<comment type="caution">
    <text evidence="3">The sequence shown here is derived from an EMBL/GenBank/DDBJ whole genome shotgun (WGS) entry which is preliminary data.</text>
</comment>
<name>A0AA47P6I3_MERPO</name>
<sequence>MLKTTPSQQITAEDNTAATNNAEDNTAATNNAEDNAVATNAAEDNAVATNNTEDNNVTTNNTVPMDAGKTTDDAETTADAKPTTDNRRDFGHAEGDDTEETKPPGRDDFMDNREGDDRGLKEQGQVAPPEQCVEPTLDANRVEKLVDEALAQAAENMAHLEHIHQTLVLGQSVQAHRDKRRLRGEINEAVVQATNLLHKRQETLLEELKELEVHFPSTQVQLSRVQEMMDTMDMAMRKARQVRLHPSLELYCDLQEVLETLQAPVIRESFDVSVTMGSGLSCVLQTDSLSDCLTASLKLNIGSPKPLLKEQATRPLPRRRCSTPKSEARRRTPVEMEVRGGASASAEKEVLGQHKRVKEVLGQHKRGKEEQATPPGMVRSREEQGRLVVNSGRSEPAACLNPRTRTLTPVKPPAPRRLIPDVIIENLIEEEEEEEEEEQRCEVGSESFLNGTTAPPPTGPELANDKRRAQKKRTLSAIAPLVQGTAPAPPPVSSRFQWVQVTHVLNPNHFYVHYVAENKKAAMLSQKVNQLTSRPSSFFISSDTLETGSQVFVKEKDHLWCRGTVLYLSQKGQDNVTSCPAHLLTCARIFLMDYGITKTISLESEPVEGKYKMVVMKEHLRKMDDVMKMELSGMTPLAVRCSLKDLVPADLRRGWGQEAQKELRRVVGSAVVEMQLFSREKDVLLVDLRKPPMDPASTCPVSVREYLVFIELARFYSPLTNSDTLLFYPPVRPRSQSEQNAMVTHVNTPQDFYIQLVGSMEHQLLSSKLQRCYGSVSQAGGDAGLQLYCPALLQPCVARYHDNLWYRARITGMLAARSVEVQFVDMGNKKVVSVSELRKIKDEFFSLPAMAIQCCLADVAPADGFTWSQVCSDRFSSLVLHKLVTILARGEMRSQKLEVQVLEGGLQGPQVDLARLLVSEHLARYRDRPAGPQSHSEPTVWDPPFDCKERSVEPRPQPPVSQDTEPRPQLQLPTVRENIRVKVTHVTSPGSFYVQLLQNDTQLKWVSERVQECAQDCELQDVVWKENMFCCALVNGVWERGRILADVSSNNIAEVRRCDSGSKAKLHVSSLRPLQPTLEGSLALECRLADIRPAGGATWTATASDCFSHYLTGARALMNIKELTEERPLSVNLLCPNRAGQEVNLADFLASKGLALKERKPREALKPRAAAEHEGGGDTHYKCTTTSHPKSPPSPAPPCSPPSSAPPCSPPSPAPPCSPPSPAPPCSPPSSAPPCSPPSSAPPCSPPSPAPPCSPPSPAPPCSPPSSAPPCSPPSSAPPCSPPSSAPPCSPPSSAPPCSPPSSAPPCSPPSPAPPCTPPADPPPKPAHRTHLPTEKVTTELYRAPDLPGPGHTRMRVSAVGEDGHIYLQTRHAESQLEVLRKRIQGQMKMAPQQKPYTWQTVLGCALMGPDMLWYRAQVLEVLRELVKVRYVDYGSVENIPVVHVYPTLLCEEVPTLCFPCHLNAVIPVSHHRYVLYT</sequence>
<feature type="region of interest" description="Disordered" evidence="1">
    <location>
        <begin position="430"/>
        <end position="467"/>
    </location>
</feature>
<dbReference type="PROSITE" id="PS50304">
    <property type="entry name" value="TUDOR"/>
    <property type="match status" value="2"/>
</dbReference>
<feature type="compositionally biased region" description="Basic and acidic residues" evidence="1">
    <location>
        <begin position="82"/>
        <end position="121"/>
    </location>
</feature>
<dbReference type="Proteomes" id="UP001174136">
    <property type="component" value="Unassembled WGS sequence"/>
</dbReference>
<accession>A0AA47P6I3</accession>
<dbReference type="InterPro" id="IPR035437">
    <property type="entry name" value="SNase_OB-fold_sf"/>
</dbReference>
<feature type="compositionally biased region" description="Basic and acidic residues" evidence="1">
    <location>
        <begin position="326"/>
        <end position="338"/>
    </location>
</feature>
<dbReference type="InterPro" id="IPR002999">
    <property type="entry name" value="Tudor"/>
</dbReference>
<organism evidence="3 4">
    <name type="scientific">Merluccius polli</name>
    <name type="common">Benguela hake</name>
    <name type="synonym">Merluccius cadenati</name>
    <dbReference type="NCBI Taxonomy" id="89951"/>
    <lineage>
        <taxon>Eukaryota</taxon>
        <taxon>Metazoa</taxon>
        <taxon>Chordata</taxon>
        <taxon>Craniata</taxon>
        <taxon>Vertebrata</taxon>
        <taxon>Euteleostomi</taxon>
        <taxon>Actinopterygii</taxon>
        <taxon>Neopterygii</taxon>
        <taxon>Teleostei</taxon>
        <taxon>Neoteleostei</taxon>
        <taxon>Acanthomorphata</taxon>
        <taxon>Zeiogadaria</taxon>
        <taxon>Gadariae</taxon>
        <taxon>Gadiformes</taxon>
        <taxon>Gadoidei</taxon>
        <taxon>Merlucciidae</taxon>
        <taxon>Merluccius</taxon>
    </lineage>
</organism>
<feature type="compositionally biased region" description="Pro residues" evidence="1">
    <location>
        <begin position="1190"/>
        <end position="1205"/>
    </location>
</feature>
<keyword evidence="4" id="KW-1185">Reference proteome</keyword>
<dbReference type="PRINTS" id="PR01217">
    <property type="entry name" value="PRICHEXTENSN"/>
</dbReference>
<dbReference type="SUPFAM" id="SSF63748">
    <property type="entry name" value="Tudor/PWWP/MBT"/>
    <property type="match status" value="3"/>
</dbReference>
<gene>
    <name evidence="3" type="primary">RNF17_0</name>
    <name evidence="3" type="ORF">N1851_005838</name>
</gene>
<dbReference type="SMART" id="SM00333">
    <property type="entry name" value="TUDOR"/>
    <property type="match status" value="3"/>
</dbReference>
<feature type="region of interest" description="Disordered" evidence="1">
    <location>
        <begin position="311"/>
        <end position="350"/>
    </location>
</feature>
<dbReference type="PANTHER" id="PTHR16442:SF1">
    <property type="entry name" value="RING FINGER PROTEIN 17"/>
    <property type="match status" value="1"/>
</dbReference>
<dbReference type="Gene3D" id="2.30.30.140">
    <property type="match status" value="3"/>
</dbReference>
<feature type="compositionally biased region" description="Acidic residues" evidence="1">
    <location>
        <begin position="430"/>
        <end position="439"/>
    </location>
</feature>
<dbReference type="EMBL" id="JAOPHQ010000929">
    <property type="protein sequence ID" value="KAK0152641.1"/>
    <property type="molecule type" value="Genomic_DNA"/>
</dbReference>
<dbReference type="Gene3D" id="2.40.50.90">
    <property type="match status" value="3"/>
</dbReference>